<dbReference type="AlphaFoldDB" id="A0A023B946"/>
<dbReference type="EC" id="3.4.18.1" evidence="5"/>
<dbReference type="OMA" id="CDPFNTC"/>
<name>A0A023B946_GRENI</name>
<comment type="similarity">
    <text evidence="1">Belongs to the peptidase C1 family.</text>
</comment>
<keyword evidence="5" id="KW-0645">Protease</keyword>
<dbReference type="Proteomes" id="UP000019763">
    <property type="component" value="Unassembled WGS sequence"/>
</dbReference>
<dbReference type="InterPro" id="IPR013128">
    <property type="entry name" value="Peptidase_C1A"/>
</dbReference>
<protein>
    <submittedName>
        <fullName evidence="5">Papain family cysteine protease</fullName>
        <ecNumber evidence="5">3.4.18.1</ecNumber>
    </submittedName>
</protein>
<evidence type="ECO:0000313" key="6">
    <source>
        <dbReference type="Proteomes" id="UP000019763"/>
    </source>
</evidence>
<dbReference type="RefSeq" id="XP_011129855.1">
    <property type="nucleotide sequence ID" value="XM_011131553.1"/>
</dbReference>
<keyword evidence="2" id="KW-0865">Zymogen</keyword>
<keyword evidence="6" id="KW-1185">Reference proteome</keyword>
<organism evidence="5 6">
    <name type="scientific">Gregarina niphandrodes</name>
    <name type="common">Septate eugregarine</name>
    <dbReference type="NCBI Taxonomy" id="110365"/>
    <lineage>
        <taxon>Eukaryota</taxon>
        <taxon>Sar</taxon>
        <taxon>Alveolata</taxon>
        <taxon>Apicomplexa</taxon>
        <taxon>Conoidasida</taxon>
        <taxon>Gregarinasina</taxon>
        <taxon>Eugregarinorida</taxon>
        <taxon>Gregarinidae</taxon>
        <taxon>Gregarina</taxon>
    </lineage>
</organism>
<dbReference type="eggNOG" id="KOG1543">
    <property type="taxonomic scope" value="Eukaryota"/>
</dbReference>
<dbReference type="GeneID" id="22911977"/>
<dbReference type="InterPro" id="IPR000668">
    <property type="entry name" value="Peptidase_C1A_C"/>
</dbReference>
<proteinExistence type="inferred from homology"/>
<dbReference type="GO" id="GO:0016807">
    <property type="term" value="F:cysteine-type carboxypeptidase activity"/>
    <property type="evidence" value="ECO:0007669"/>
    <property type="project" value="UniProtKB-EC"/>
</dbReference>
<dbReference type="Pfam" id="PF00112">
    <property type="entry name" value="Peptidase_C1"/>
    <property type="match status" value="2"/>
</dbReference>
<dbReference type="GO" id="GO:0006508">
    <property type="term" value="P:proteolysis"/>
    <property type="evidence" value="ECO:0007669"/>
    <property type="project" value="UniProtKB-KW"/>
</dbReference>
<dbReference type="PANTHER" id="PTHR12411">
    <property type="entry name" value="CYSTEINE PROTEASE FAMILY C1-RELATED"/>
    <property type="match status" value="1"/>
</dbReference>
<dbReference type="EMBL" id="AFNH02000412">
    <property type="protein sequence ID" value="EZG70940.1"/>
    <property type="molecule type" value="Genomic_DNA"/>
</dbReference>
<keyword evidence="5" id="KW-0378">Hydrolase</keyword>
<dbReference type="OrthoDB" id="190265at2759"/>
<comment type="caution">
    <text evidence="5">The sequence shown here is derived from an EMBL/GenBank/DDBJ whole genome shotgun (WGS) entry which is preliminary data.</text>
</comment>
<feature type="domain" description="Peptidase C1A papain C-terminal" evidence="4">
    <location>
        <begin position="66"/>
        <end position="352"/>
    </location>
</feature>
<dbReference type="Gene3D" id="3.90.70.10">
    <property type="entry name" value="Cysteine proteinases"/>
    <property type="match status" value="1"/>
</dbReference>
<accession>A0A023B946</accession>
<gene>
    <name evidence="5" type="ORF">GNI_053890</name>
</gene>
<dbReference type="InterPro" id="IPR038765">
    <property type="entry name" value="Papain-like_cys_pep_sf"/>
</dbReference>
<keyword evidence="3" id="KW-0325">Glycoprotein</keyword>
<sequence length="372" mass="41658">MKFISLITFAVSNELVDAILWHPKLVLEKRPYLESKRHDARKHKDLLKSQGWWSTRKDLLDEGENLPAKFDWRNVNGISFVTRDLNQHIPKYCGSCWAHAAISSLSDRLKIMRNGTWPDIQLSVQFALNCLTEAGTCFGGSDLMLYDEIHKTGGIPDETCESYVADDEVCEAQNRCRNCFGPPGAGHCFPQPVYDVYGVSGLGYLEGPGLDHHMTSHKRLLRTSPGTTSPSTTSTNATLPLVSTLGSTSDRRMTNADMVAAMKAEIFARGPISCVVDAETMFNLTSTGIVDVPGREVNHVISVGGWDVEETTQKEYWVIRNSWGTYWADRGWGKIYTGHNYAFIEAFCSWAIPKLPNTRISHHQDSPRIEEL</sequence>
<dbReference type="SMART" id="SM00645">
    <property type="entry name" value="Pept_C1"/>
    <property type="match status" value="1"/>
</dbReference>
<evidence type="ECO:0000259" key="4">
    <source>
        <dbReference type="SMART" id="SM00645"/>
    </source>
</evidence>
<dbReference type="SUPFAM" id="SSF54001">
    <property type="entry name" value="Cysteine proteinases"/>
    <property type="match status" value="1"/>
</dbReference>
<evidence type="ECO:0000313" key="5">
    <source>
        <dbReference type="EMBL" id="EZG70940.1"/>
    </source>
</evidence>
<evidence type="ECO:0000256" key="1">
    <source>
        <dbReference type="ARBA" id="ARBA00008455"/>
    </source>
</evidence>
<evidence type="ECO:0000256" key="2">
    <source>
        <dbReference type="ARBA" id="ARBA00023145"/>
    </source>
</evidence>
<keyword evidence="5" id="KW-0121">Carboxypeptidase</keyword>
<dbReference type="VEuPathDB" id="CryptoDB:GNI_053890"/>
<evidence type="ECO:0000256" key="3">
    <source>
        <dbReference type="ARBA" id="ARBA00023180"/>
    </source>
</evidence>
<reference evidence="5" key="1">
    <citation type="submission" date="2013-12" db="EMBL/GenBank/DDBJ databases">
        <authorList>
            <person name="Omoto C.K."/>
            <person name="Sibley D."/>
            <person name="Venepally P."/>
            <person name="Hadjithomas M."/>
            <person name="Karamycheva S."/>
            <person name="Brunk B."/>
            <person name="Roos D."/>
            <person name="Caler E."/>
            <person name="Lorenzi H."/>
        </authorList>
    </citation>
    <scope>NUCLEOTIDE SEQUENCE</scope>
</reference>